<evidence type="ECO:0000313" key="2">
    <source>
        <dbReference type="Proteomes" id="UP001165343"/>
    </source>
</evidence>
<reference evidence="1" key="1">
    <citation type="submission" date="2022-05" db="EMBL/GenBank/DDBJ databases">
        <authorList>
            <person name="Jo J.-H."/>
            <person name="Im W.-T."/>
        </authorList>
    </citation>
    <scope>NUCLEOTIDE SEQUENCE</scope>
    <source>
        <strain evidence="1">RG327</strain>
    </source>
</reference>
<dbReference type="RefSeq" id="WP_249868222.1">
    <property type="nucleotide sequence ID" value="NZ_JAMGBC010000001.1"/>
</dbReference>
<accession>A0ABT0RGF8</accession>
<name>A0ABT0RGF8_9SPHN</name>
<comment type="caution">
    <text evidence="1">The sequence shown here is derived from an EMBL/GenBank/DDBJ whole genome shotgun (WGS) entry which is preliminary data.</text>
</comment>
<proteinExistence type="predicted"/>
<evidence type="ECO:0000313" key="1">
    <source>
        <dbReference type="EMBL" id="MCL6679318.1"/>
    </source>
</evidence>
<organism evidence="1 2">
    <name type="scientific">Sphingomonas anseongensis</name>
    <dbReference type="NCBI Taxonomy" id="2908207"/>
    <lineage>
        <taxon>Bacteria</taxon>
        <taxon>Pseudomonadati</taxon>
        <taxon>Pseudomonadota</taxon>
        <taxon>Alphaproteobacteria</taxon>
        <taxon>Sphingomonadales</taxon>
        <taxon>Sphingomonadaceae</taxon>
        <taxon>Sphingomonas</taxon>
    </lineage>
</organism>
<keyword evidence="2" id="KW-1185">Reference proteome</keyword>
<dbReference type="EMBL" id="JAMGBC010000001">
    <property type="protein sequence ID" value="MCL6679318.1"/>
    <property type="molecule type" value="Genomic_DNA"/>
</dbReference>
<dbReference type="Proteomes" id="UP001165343">
    <property type="component" value="Unassembled WGS sequence"/>
</dbReference>
<protein>
    <submittedName>
        <fullName evidence="1">Uncharacterized protein</fullName>
    </submittedName>
</protein>
<sequence length="178" mass="20305">MKNGYTEEAEFDACFANLGVQDKPWQIQMDVYLEDDQSNPPKFRIECPLPIKEVKPGETYVVFQNKCRPGFDILFHLHDETHKGYTFPKHADEAVWSKIGTTCPDERWGKNEVLSPKRVLPDGLTLVVNNNNDKKEDGNPIGLFRYTLNVGLNGEKPYLQLDPGGDDQNGMRSFTLTR</sequence>
<gene>
    <name evidence="1" type="ORF">LZ519_08350</name>
</gene>